<dbReference type="PANTHER" id="PTHR34075">
    <property type="entry name" value="BLR3430 PROTEIN"/>
    <property type="match status" value="1"/>
</dbReference>
<keyword evidence="4" id="KW-1185">Reference proteome</keyword>
<evidence type="ECO:0000313" key="4">
    <source>
        <dbReference type="Proteomes" id="UP000234845"/>
    </source>
</evidence>
<gene>
    <name evidence="3" type="ORF">CWI75_15110</name>
</gene>
<dbReference type="PANTHER" id="PTHR34075:SF5">
    <property type="entry name" value="BLR3430 PROTEIN"/>
    <property type="match status" value="1"/>
</dbReference>
<dbReference type="Pfam" id="PF12172">
    <property type="entry name" value="zf-ChsH2"/>
    <property type="match status" value="1"/>
</dbReference>
<dbReference type="InterPro" id="IPR002878">
    <property type="entry name" value="ChsH2_C"/>
</dbReference>
<sequence length="132" mass="14019">MEKIQPVPGPLSEAYFAGCNAGTLLIQACESCAALQFYPRSICTSCNSSSLKWSPSSGRGHVASFTVVRRAISAAYEAPYVVALIKLVEGPQLMSHIVECDPESVSVGAAVTVTFAAWSETQAMPVFTLDEN</sequence>
<protein>
    <recommendedName>
        <fullName evidence="5">DNA-binding protein</fullName>
    </recommendedName>
</protein>
<organism evidence="3 4">
    <name type="scientific">Kineobactrum sediminis</name>
    <dbReference type="NCBI Taxonomy" id="1905677"/>
    <lineage>
        <taxon>Bacteria</taxon>
        <taxon>Pseudomonadati</taxon>
        <taxon>Pseudomonadota</taxon>
        <taxon>Gammaproteobacteria</taxon>
        <taxon>Cellvibrionales</taxon>
        <taxon>Halieaceae</taxon>
        <taxon>Kineobactrum</taxon>
    </lineage>
</organism>
<evidence type="ECO:0000259" key="2">
    <source>
        <dbReference type="Pfam" id="PF12172"/>
    </source>
</evidence>
<dbReference type="OrthoDB" id="3182121at2"/>
<name>A0A2N5XZH1_9GAMM</name>
<feature type="domain" description="ChsH2 rubredoxin-like zinc ribbon" evidence="2">
    <location>
        <begin position="17"/>
        <end position="50"/>
    </location>
</feature>
<feature type="domain" description="ChsH2 C-terminal OB-fold" evidence="1">
    <location>
        <begin position="53"/>
        <end position="115"/>
    </location>
</feature>
<dbReference type="PROSITE" id="PS51257">
    <property type="entry name" value="PROKAR_LIPOPROTEIN"/>
    <property type="match status" value="1"/>
</dbReference>
<dbReference type="Gene3D" id="6.10.30.10">
    <property type="match status" value="1"/>
</dbReference>
<comment type="caution">
    <text evidence="3">The sequence shown here is derived from an EMBL/GenBank/DDBJ whole genome shotgun (WGS) entry which is preliminary data.</text>
</comment>
<dbReference type="InterPro" id="IPR012340">
    <property type="entry name" value="NA-bd_OB-fold"/>
</dbReference>
<dbReference type="Proteomes" id="UP000234845">
    <property type="component" value="Unassembled WGS sequence"/>
</dbReference>
<dbReference type="RefSeq" id="WP_101522356.1">
    <property type="nucleotide sequence ID" value="NZ_PKLZ01000012.1"/>
</dbReference>
<dbReference type="InterPro" id="IPR052513">
    <property type="entry name" value="Thioester_dehydratase-like"/>
</dbReference>
<dbReference type="Pfam" id="PF01796">
    <property type="entry name" value="OB_ChsH2_C"/>
    <property type="match status" value="1"/>
</dbReference>
<reference evidence="4" key="1">
    <citation type="submission" date="2017-11" db="EMBL/GenBank/DDBJ databases">
        <title>The draft genome sequence of Chromatocurvus sp. F02.</title>
        <authorList>
            <person name="Du Z.-J."/>
            <person name="Chang Y.-Q."/>
        </authorList>
    </citation>
    <scope>NUCLEOTIDE SEQUENCE [LARGE SCALE GENOMIC DNA]</scope>
    <source>
        <strain evidence="4">F02</strain>
    </source>
</reference>
<evidence type="ECO:0008006" key="5">
    <source>
        <dbReference type="Google" id="ProtNLM"/>
    </source>
</evidence>
<dbReference type="SUPFAM" id="SSF50249">
    <property type="entry name" value="Nucleic acid-binding proteins"/>
    <property type="match status" value="1"/>
</dbReference>
<dbReference type="AlphaFoldDB" id="A0A2N5XZH1"/>
<proteinExistence type="predicted"/>
<accession>A0A2N5XZH1</accession>
<dbReference type="InterPro" id="IPR022002">
    <property type="entry name" value="ChsH2_Znr"/>
</dbReference>
<evidence type="ECO:0000259" key="1">
    <source>
        <dbReference type="Pfam" id="PF01796"/>
    </source>
</evidence>
<evidence type="ECO:0000313" key="3">
    <source>
        <dbReference type="EMBL" id="PLW81557.1"/>
    </source>
</evidence>
<dbReference type="EMBL" id="PKLZ01000012">
    <property type="protein sequence ID" value="PLW81557.1"/>
    <property type="molecule type" value="Genomic_DNA"/>
</dbReference>